<dbReference type="Proteomes" id="UP001232063">
    <property type="component" value="Unassembled WGS sequence"/>
</dbReference>
<reference evidence="1" key="1">
    <citation type="submission" date="2023-05" db="EMBL/GenBank/DDBJ databases">
        <authorList>
            <person name="Zhang X."/>
        </authorList>
    </citation>
    <scope>NUCLEOTIDE SEQUENCE</scope>
    <source>
        <strain evidence="1">BD1B2-1</strain>
    </source>
</reference>
<dbReference type="EMBL" id="JASJOU010000001">
    <property type="protein sequence ID" value="MDJ1500219.1"/>
    <property type="molecule type" value="Genomic_DNA"/>
</dbReference>
<organism evidence="1 2">
    <name type="scientific">Xanthocytophaga agilis</name>
    <dbReference type="NCBI Taxonomy" id="3048010"/>
    <lineage>
        <taxon>Bacteria</taxon>
        <taxon>Pseudomonadati</taxon>
        <taxon>Bacteroidota</taxon>
        <taxon>Cytophagia</taxon>
        <taxon>Cytophagales</taxon>
        <taxon>Rhodocytophagaceae</taxon>
        <taxon>Xanthocytophaga</taxon>
    </lineage>
</organism>
<dbReference type="AlphaFoldDB" id="A0AAE3QY77"/>
<sequence>MKIDTKEHYNSLDCNPKYVPQIQNILHEMGFQISHMYQQESYFMGISFRLHFTKPVPAIVIEAALASQSIVFFLHLN</sequence>
<gene>
    <name evidence="1" type="ORF">QNI22_06160</name>
</gene>
<proteinExistence type="predicted"/>
<protein>
    <submittedName>
        <fullName evidence="1">Uncharacterized protein</fullName>
    </submittedName>
</protein>
<keyword evidence="2" id="KW-1185">Reference proteome</keyword>
<evidence type="ECO:0000313" key="2">
    <source>
        <dbReference type="Proteomes" id="UP001232063"/>
    </source>
</evidence>
<dbReference type="RefSeq" id="WP_313989024.1">
    <property type="nucleotide sequence ID" value="NZ_JASJOU010000001.1"/>
</dbReference>
<comment type="caution">
    <text evidence="1">The sequence shown here is derived from an EMBL/GenBank/DDBJ whole genome shotgun (WGS) entry which is preliminary data.</text>
</comment>
<accession>A0AAE3QY77</accession>
<name>A0AAE3QY77_9BACT</name>
<evidence type="ECO:0000313" key="1">
    <source>
        <dbReference type="EMBL" id="MDJ1500219.1"/>
    </source>
</evidence>